<evidence type="ECO:0000259" key="8">
    <source>
        <dbReference type="PROSITE" id="PS50928"/>
    </source>
</evidence>
<comment type="caution">
    <text evidence="9">The sequence shown here is derived from an EMBL/GenBank/DDBJ whole genome shotgun (WGS) entry which is preliminary data.</text>
</comment>
<dbReference type="SUPFAM" id="SSF161098">
    <property type="entry name" value="MetI-like"/>
    <property type="match status" value="1"/>
</dbReference>
<proteinExistence type="inferred from homology"/>
<evidence type="ECO:0000256" key="4">
    <source>
        <dbReference type="ARBA" id="ARBA00022692"/>
    </source>
</evidence>
<organism evidence="9">
    <name type="scientific">Mesoaciditoga lauensis</name>
    <dbReference type="NCBI Taxonomy" id="1495039"/>
    <lineage>
        <taxon>Bacteria</taxon>
        <taxon>Thermotogati</taxon>
        <taxon>Thermotogota</taxon>
        <taxon>Thermotogae</taxon>
        <taxon>Mesoaciditogales</taxon>
        <taxon>Mesoaciditogaceae</taxon>
        <taxon>Mesoaciditoga</taxon>
    </lineage>
</organism>
<keyword evidence="2 7" id="KW-0813">Transport</keyword>
<comment type="similarity">
    <text evidence="7">Belongs to the binding-protein-dependent transport system permease family.</text>
</comment>
<keyword evidence="5 7" id="KW-1133">Transmembrane helix</keyword>
<sequence>MKIFIGIIIFLLAWQFFSIILNVPLILPTPFDTFVSLEHLFSQVETYQALTSTVWESVLVLVLVVIVGIPIGFLMGISNTLYELFRPAIMIIQAVPVISWLALVIFLWGIGWKGPVLISFLSLLPLSIFTTASGVKNIDKNLIEMAKTYRVPGRKIVKTIYFGSLLPFIVATIEVSIGDVWKVIIVSEYLCGGSGIGVLISWARQYVDVPRVYALTIIAVSLGIVSERIVTLFFKKMMVKWQISS</sequence>
<feature type="transmembrane region" description="Helical" evidence="7">
    <location>
        <begin position="58"/>
        <end position="77"/>
    </location>
</feature>
<dbReference type="PANTHER" id="PTHR30151:SF38">
    <property type="entry name" value="ALIPHATIC SULFONATES TRANSPORT PERMEASE PROTEIN SSUC-RELATED"/>
    <property type="match status" value="1"/>
</dbReference>
<dbReference type="InterPro" id="IPR035906">
    <property type="entry name" value="MetI-like_sf"/>
</dbReference>
<evidence type="ECO:0000313" key="9">
    <source>
        <dbReference type="EMBL" id="HGE74995.1"/>
    </source>
</evidence>
<gene>
    <name evidence="9" type="ORF">ENX73_02590</name>
</gene>
<accession>A0A7V3RE62</accession>
<dbReference type="GO" id="GO:0055085">
    <property type="term" value="P:transmembrane transport"/>
    <property type="evidence" value="ECO:0007669"/>
    <property type="project" value="InterPro"/>
</dbReference>
<dbReference type="CDD" id="cd06261">
    <property type="entry name" value="TM_PBP2"/>
    <property type="match status" value="1"/>
</dbReference>
<feature type="transmembrane region" description="Helical" evidence="7">
    <location>
        <begin position="156"/>
        <end position="177"/>
    </location>
</feature>
<feature type="transmembrane region" description="Helical" evidence="7">
    <location>
        <begin position="7"/>
        <end position="27"/>
    </location>
</feature>
<evidence type="ECO:0000256" key="2">
    <source>
        <dbReference type="ARBA" id="ARBA00022448"/>
    </source>
</evidence>
<keyword evidence="3" id="KW-1003">Cell membrane</keyword>
<feature type="domain" description="ABC transmembrane type-1" evidence="8">
    <location>
        <begin position="50"/>
        <end position="230"/>
    </location>
</feature>
<dbReference type="Gene3D" id="1.10.3720.10">
    <property type="entry name" value="MetI-like"/>
    <property type="match status" value="1"/>
</dbReference>
<dbReference type="AlphaFoldDB" id="A0A7V3RE62"/>
<name>A0A7V3RE62_9BACT</name>
<feature type="transmembrane region" description="Helical" evidence="7">
    <location>
        <begin position="212"/>
        <end position="234"/>
    </location>
</feature>
<dbReference type="GO" id="GO:0005886">
    <property type="term" value="C:plasma membrane"/>
    <property type="evidence" value="ECO:0007669"/>
    <property type="project" value="UniProtKB-SubCell"/>
</dbReference>
<feature type="transmembrane region" description="Helical" evidence="7">
    <location>
        <begin position="89"/>
        <end position="110"/>
    </location>
</feature>
<dbReference type="PANTHER" id="PTHR30151">
    <property type="entry name" value="ALKANE SULFONATE ABC TRANSPORTER-RELATED, MEMBRANE SUBUNIT"/>
    <property type="match status" value="1"/>
</dbReference>
<evidence type="ECO:0000256" key="6">
    <source>
        <dbReference type="ARBA" id="ARBA00023136"/>
    </source>
</evidence>
<keyword evidence="6 7" id="KW-0472">Membrane</keyword>
<reference evidence="9" key="1">
    <citation type="journal article" date="2020" name="mSystems">
        <title>Genome- and Community-Level Interaction Insights into Carbon Utilization and Element Cycling Functions of Hydrothermarchaeota in Hydrothermal Sediment.</title>
        <authorList>
            <person name="Zhou Z."/>
            <person name="Liu Y."/>
            <person name="Xu W."/>
            <person name="Pan J."/>
            <person name="Luo Z.H."/>
            <person name="Li M."/>
        </authorList>
    </citation>
    <scope>NUCLEOTIDE SEQUENCE [LARGE SCALE GENOMIC DNA]</scope>
    <source>
        <strain evidence="9">SpSt-966</strain>
    </source>
</reference>
<dbReference type="Pfam" id="PF00528">
    <property type="entry name" value="BPD_transp_1"/>
    <property type="match status" value="1"/>
</dbReference>
<feature type="transmembrane region" description="Helical" evidence="7">
    <location>
        <begin position="183"/>
        <end position="200"/>
    </location>
</feature>
<feature type="transmembrane region" description="Helical" evidence="7">
    <location>
        <begin position="116"/>
        <end position="135"/>
    </location>
</feature>
<evidence type="ECO:0000256" key="5">
    <source>
        <dbReference type="ARBA" id="ARBA00022989"/>
    </source>
</evidence>
<keyword evidence="4 7" id="KW-0812">Transmembrane</keyword>
<evidence type="ECO:0000256" key="7">
    <source>
        <dbReference type="RuleBase" id="RU363032"/>
    </source>
</evidence>
<protein>
    <submittedName>
        <fullName evidence="9">ABC transporter permease subunit</fullName>
    </submittedName>
</protein>
<evidence type="ECO:0000256" key="3">
    <source>
        <dbReference type="ARBA" id="ARBA00022475"/>
    </source>
</evidence>
<comment type="subcellular location">
    <subcellularLocation>
        <location evidence="1 7">Cell membrane</location>
        <topology evidence="1 7">Multi-pass membrane protein</topology>
    </subcellularLocation>
</comment>
<evidence type="ECO:0000256" key="1">
    <source>
        <dbReference type="ARBA" id="ARBA00004651"/>
    </source>
</evidence>
<dbReference type="InterPro" id="IPR000515">
    <property type="entry name" value="MetI-like"/>
</dbReference>
<dbReference type="PROSITE" id="PS50928">
    <property type="entry name" value="ABC_TM1"/>
    <property type="match status" value="1"/>
</dbReference>
<dbReference type="EMBL" id="DTPE01000107">
    <property type="protein sequence ID" value="HGE74995.1"/>
    <property type="molecule type" value="Genomic_DNA"/>
</dbReference>